<organism evidence="1 2">
    <name type="scientific">Hydrogeniiclostridium mannosilyticum</name>
    <dbReference type="NCBI Taxonomy" id="2764322"/>
    <lineage>
        <taxon>Bacteria</taxon>
        <taxon>Bacillati</taxon>
        <taxon>Bacillota</taxon>
        <taxon>Clostridia</taxon>
        <taxon>Eubacteriales</taxon>
        <taxon>Acutalibacteraceae</taxon>
        <taxon>Hydrogeniiclostridium</taxon>
    </lineage>
</organism>
<comment type="caution">
    <text evidence="1">The sequence shown here is derived from an EMBL/GenBank/DDBJ whole genome shotgun (WGS) entry which is preliminary data.</text>
</comment>
<keyword evidence="2" id="KW-1185">Reference proteome</keyword>
<proteinExistence type="predicted"/>
<dbReference type="EMBL" id="QLYR01000019">
    <property type="protein sequence ID" value="RAQ21897.1"/>
    <property type="molecule type" value="Genomic_DNA"/>
</dbReference>
<protein>
    <recommendedName>
        <fullName evidence="3">Minor capsid protein</fullName>
    </recommendedName>
</protein>
<sequence length="115" mass="12604">MSVKITRDKNRIAQKIAAGKRAATIAVTEAIIEYGNIYVREDQGTLMDSASAASRPEEGLAIWDTPYAKKVYYTGSPSKDRNPNASLQWAEAGVSAHKKELDQIAQNAFTKGMEK</sequence>
<evidence type="ECO:0000313" key="2">
    <source>
        <dbReference type="Proteomes" id="UP000249377"/>
    </source>
</evidence>
<dbReference type="AlphaFoldDB" id="A0A328UEH2"/>
<gene>
    <name evidence="1" type="ORF">DPQ25_13995</name>
</gene>
<evidence type="ECO:0008006" key="3">
    <source>
        <dbReference type="Google" id="ProtNLM"/>
    </source>
</evidence>
<dbReference type="RefSeq" id="WP_112333797.1">
    <property type="nucleotide sequence ID" value="NZ_JBKYJQ010000005.1"/>
</dbReference>
<evidence type="ECO:0000313" key="1">
    <source>
        <dbReference type="EMBL" id="RAQ21897.1"/>
    </source>
</evidence>
<name>A0A328UEH2_9FIRM</name>
<reference evidence="1 2" key="1">
    <citation type="submission" date="2018-06" db="EMBL/GenBank/DDBJ databases">
        <title>Noncontiguous genome sequence of Ruminococcaceae bacterium ASD2818.</title>
        <authorList>
            <person name="Chaplin A.V."/>
            <person name="Sokolova S.R."/>
            <person name="Kochetkova T.O."/>
            <person name="Goltsov A.Y."/>
            <person name="Trofimov D.Y."/>
            <person name="Efimov B.A."/>
        </authorList>
    </citation>
    <scope>NUCLEOTIDE SEQUENCE [LARGE SCALE GENOMIC DNA]</scope>
    <source>
        <strain evidence="1 2">ASD2818</strain>
    </source>
</reference>
<accession>A0A328UEH2</accession>
<dbReference type="Proteomes" id="UP000249377">
    <property type="component" value="Unassembled WGS sequence"/>
</dbReference>